<dbReference type="EMBL" id="JABSTU010000004">
    <property type="protein sequence ID" value="KAH8034187.1"/>
    <property type="molecule type" value="Genomic_DNA"/>
</dbReference>
<comment type="caution">
    <text evidence="2">The sequence shown here is derived from an EMBL/GenBank/DDBJ whole genome shotgun (WGS) entry which is preliminary data.</text>
</comment>
<organism evidence="2 3">
    <name type="scientific">Rhipicephalus microplus</name>
    <name type="common">Cattle tick</name>
    <name type="synonym">Boophilus microplus</name>
    <dbReference type="NCBI Taxonomy" id="6941"/>
    <lineage>
        <taxon>Eukaryota</taxon>
        <taxon>Metazoa</taxon>
        <taxon>Ecdysozoa</taxon>
        <taxon>Arthropoda</taxon>
        <taxon>Chelicerata</taxon>
        <taxon>Arachnida</taxon>
        <taxon>Acari</taxon>
        <taxon>Parasitiformes</taxon>
        <taxon>Ixodida</taxon>
        <taxon>Ixodoidea</taxon>
        <taxon>Ixodidae</taxon>
        <taxon>Rhipicephalinae</taxon>
        <taxon>Rhipicephalus</taxon>
        <taxon>Boophilus</taxon>
    </lineage>
</organism>
<dbReference type="Proteomes" id="UP000821866">
    <property type="component" value="Chromosome 2"/>
</dbReference>
<name>A0A9J6EIE7_RHIMP</name>
<dbReference type="AlphaFoldDB" id="A0A9J6EIE7"/>
<proteinExistence type="predicted"/>
<reference evidence="2" key="2">
    <citation type="submission" date="2021-09" db="EMBL/GenBank/DDBJ databases">
        <authorList>
            <person name="Jia N."/>
            <person name="Wang J."/>
            <person name="Shi W."/>
            <person name="Du L."/>
            <person name="Sun Y."/>
            <person name="Zhan W."/>
            <person name="Jiang J."/>
            <person name="Wang Q."/>
            <person name="Zhang B."/>
            <person name="Ji P."/>
            <person name="Sakyi L.B."/>
            <person name="Cui X."/>
            <person name="Yuan T."/>
            <person name="Jiang B."/>
            <person name="Yang W."/>
            <person name="Lam T.T.-Y."/>
            <person name="Chang Q."/>
            <person name="Ding S."/>
            <person name="Wang X."/>
            <person name="Zhu J."/>
            <person name="Ruan X."/>
            <person name="Zhao L."/>
            <person name="Wei J."/>
            <person name="Que T."/>
            <person name="Du C."/>
            <person name="Cheng J."/>
            <person name="Dai P."/>
            <person name="Han X."/>
            <person name="Huang E."/>
            <person name="Gao Y."/>
            <person name="Liu J."/>
            <person name="Shao H."/>
            <person name="Ye R."/>
            <person name="Li L."/>
            <person name="Wei W."/>
            <person name="Wang X."/>
            <person name="Wang C."/>
            <person name="Huo Q."/>
            <person name="Li W."/>
            <person name="Guo W."/>
            <person name="Chen H."/>
            <person name="Chen S."/>
            <person name="Zhou L."/>
            <person name="Zhou L."/>
            <person name="Ni X."/>
            <person name="Tian J."/>
            <person name="Zhou Y."/>
            <person name="Sheng Y."/>
            <person name="Liu T."/>
            <person name="Pan Y."/>
            <person name="Xia L."/>
            <person name="Li J."/>
            <person name="Zhao F."/>
            <person name="Cao W."/>
        </authorList>
    </citation>
    <scope>NUCLEOTIDE SEQUENCE</scope>
    <source>
        <strain evidence="2">Rmic-2018</strain>
        <tissue evidence="2">Larvae</tissue>
    </source>
</reference>
<evidence type="ECO:0000313" key="2">
    <source>
        <dbReference type="EMBL" id="KAH8034187.1"/>
    </source>
</evidence>
<feature type="region of interest" description="Disordered" evidence="1">
    <location>
        <begin position="257"/>
        <end position="281"/>
    </location>
</feature>
<sequence>MMSQRSSRLFNRDNVKNVKFADYENADSAQENLLVQSYFDAHVDSPSSRAPRTLVALSSITNTTRLKSPKKVDHFSRGKEGLGTQPHKCACTASVFRFDHAKASLRNASASCVRIPNYVFHTLKQARPMQRTIDQTCWLPSSSAGRSTYAARPYCSNPPSRSEMSSLLDKFSSLRVCAGDNAKQASKAIKVSQVESVKQAENAKERSLTNAEPQKPGLPLRAKIIKAVSRSPAMTKLACLFTSTKTAGQLITAKPVNQASKASQAEDSERRSQRYAEPRKLDQQLRAQNACTFTVVSKQIALSNWRTAVAPRTRPATSVGPCRYVERAAMNVSKPKNNDWNKKHGSATELNKGVHSKERKKQGSPMV</sequence>
<accession>A0A9J6EIE7</accession>
<evidence type="ECO:0000313" key="3">
    <source>
        <dbReference type="Proteomes" id="UP000821866"/>
    </source>
</evidence>
<reference evidence="2" key="1">
    <citation type="journal article" date="2020" name="Cell">
        <title>Large-Scale Comparative Analyses of Tick Genomes Elucidate Their Genetic Diversity and Vector Capacities.</title>
        <authorList>
            <consortium name="Tick Genome and Microbiome Consortium (TIGMIC)"/>
            <person name="Jia N."/>
            <person name="Wang J."/>
            <person name="Shi W."/>
            <person name="Du L."/>
            <person name="Sun Y."/>
            <person name="Zhan W."/>
            <person name="Jiang J.F."/>
            <person name="Wang Q."/>
            <person name="Zhang B."/>
            <person name="Ji P."/>
            <person name="Bell-Sakyi L."/>
            <person name="Cui X.M."/>
            <person name="Yuan T.T."/>
            <person name="Jiang B.G."/>
            <person name="Yang W.F."/>
            <person name="Lam T.T."/>
            <person name="Chang Q.C."/>
            <person name="Ding S.J."/>
            <person name="Wang X.J."/>
            <person name="Zhu J.G."/>
            <person name="Ruan X.D."/>
            <person name="Zhao L."/>
            <person name="Wei J.T."/>
            <person name="Ye R.Z."/>
            <person name="Que T.C."/>
            <person name="Du C.H."/>
            <person name="Zhou Y.H."/>
            <person name="Cheng J.X."/>
            <person name="Dai P.F."/>
            <person name="Guo W.B."/>
            <person name="Han X.H."/>
            <person name="Huang E.J."/>
            <person name="Li L.F."/>
            <person name="Wei W."/>
            <person name="Gao Y.C."/>
            <person name="Liu J.Z."/>
            <person name="Shao H.Z."/>
            <person name="Wang X."/>
            <person name="Wang C.C."/>
            <person name="Yang T.C."/>
            <person name="Huo Q.B."/>
            <person name="Li W."/>
            <person name="Chen H.Y."/>
            <person name="Chen S.E."/>
            <person name="Zhou L.G."/>
            <person name="Ni X.B."/>
            <person name="Tian J.H."/>
            <person name="Sheng Y."/>
            <person name="Liu T."/>
            <person name="Pan Y.S."/>
            <person name="Xia L.Y."/>
            <person name="Li J."/>
            <person name="Zhao F."/>
            <person name="Cao W.C."/>
        </authorList>
    </citation>
    <scope>NUCLEOTIDE SEQUENCE</scope>
    <source>
        <strain evidence="2">Rmic-2018</strain>
    </source>
</reference>
<keyword evidence="3" id="KW-1185">Reference proteome</keyword>
<feature type="compositionally biased region" description="Basic and acidic residues" evidence="1">
    <location>
        <begin position="267"/>
        <end position="281"/>
    </location>
</feature>
<gene>
    <name evidence="2" type="ORF">HPB51_021598</name>
</gene>
<protein>
    <submittedName>
        <fullName evidence="2">Uncharacterized protein</fullName>
    </submittedName>
</protein>
<feature type="region of interest" description="Disordered" evidence="1">
    <location>
        <begin position="334"/>
        <end position="367"/>
    </location>
</feature>
<feature type="compositionally biased region" description="Basic residues" evidence="1">
    <location>
        <begin position="357"/>
        <end position="367"/>
    </location>
</feature>
<evidence type="ECO:0000256" key="1">
    <source>
        <dbReference type="SAM" id="MobiDB-lite"/>
    </source>
</evidence>